<comment type="caution">
    <text evidence="1">The sequence shown here is derived from an EMBL/GenBank/DDBJ whole genome shotgun (WGS) entry which is preliminary data.</text>
</comment>
<dbReference type="EMBL" id="JBEVCJ010000029">
    <property type="protein sequence ID" value="MET1256861.1"/>
    <property type="molecule type" value="Genomic_DNA"/>
</dbReference>
<protein>
    <submittedName>
        <fullName evidence="1">DUF4350 domain-containing protein</fullName>
    </submittedName>
</protein>
<name>A0ABV2BY52_9GAMM</name>
<organism evidence="1 2">
    <name type="scientific">Aliikangiella maris</name>
    <dbReference type="NCBI Taxonomy" id="3162458"/>
    <lineage>
        <taxon>Bacteria</taxon>
        <taxon>Pseudomonadati</taxon>
        <taxon>Pseudomonadota</taxon>
        <taxon>Gammaproteobacteria</taxon>
        <taxon>Oceanospirillales</taxon>
        <taxon>Pleioneaceae</taxon>
        <taxon>Aliikangiella</taxon>
    </lineage>
</organism>
<evidence type="ECO:0000313" key="1">
    <source>
        <dbReference type="EMBL" id="MET1256861.1"/>
    </source>
</evidence>
<keyword evidence="2" id="KW-1185">Reference proteome</keyword>
<dbReference type="SUPFAM" id="SSF52317">
    <property type="entry name" value="Class I glutamine amidotransferase-like"/>
    <property type="match status" value="1"/>
</dbReference>
<accession>A0ABV2BY52</accession>
<dbReference type="Proteomes" id="UP001548189">
    <property type="component" value="Unassembled WGS sequence"/>
</dbReference>
<dbReference type="Pfam" id="PF14258">
    <property type="entry name" value="DUF4350"/>
    <property type="match status" value="1"/>
</dbReference>
<dbReference type="InterPro" id="IPR025646">
    <property type="entry name" value="DUF4350"/>
</dbReference>
<evidence type="ECO:0000313" key="2">
    <source>
        <dbReference type="Proteomes" id="UP001548189"/>
    </source>
</evidence>
<proteinExistence type="predicted"/>
<gene>
    <name evidence="1" type="ORF">ABVT43_17090</name>
</gene>
<dbReference type="InterPro" id="IPR029062">
    <property type="entry name" value="Class_I_gatase-like"/>
</dbReference>
<reference evidence="1 2" key="1">
    <citation type="submission" date="2024-06" db="EMBL/GenBank/DDBJ databases">
        <authorList>
            <person name="Li F."/>
        </authorList>
    </citation>
    <scope>NUCLEOTIDE SEQUENCE [LARGE SCALE GENOMIC DNA]</scope>
    <source>
        <strain evidence="1 2">GXAS 311</strain>
    </source>
</reference>
<sequence>MNRLINISKVTWVILIFSILIFLLASWFFNTFDRVAYQENIGASQEARQNPFLAAQLLLKQKRIEFETLQDFSFLSRNPGQFDTLLISSSRVGLTEQSRDILMQWVQQGGHLILLATEYFEFEFESSRDKFLDSLGLRFYEMDFDHRVYSDEHGVSRLVFQGYEEQTEIHFYANGYIEDISGNASFVGGTDFADQLVQYEIKSGMISVLTDFSVWENDRINKHDHAMFLLQLIGSSPKVWLVFNPIQPSLLVLAWQKASYIVISCAVLFIAFLLSNMWRQGKLNNDAEPSHREIMQHIRAAGEFSFRQDQGLQQIQVLRELIDKNMAQRVYGYFQLSLDKRLEKVAELTQIDKKKLQTLWEPAELNQDSFVELVKLIQEIRKHL</sequence>